<proteinExistence type="predicted"/>
<protein>
    <submittedName>
        <fullName evidence="1">Unplaced genomic scaffold scaffold_1677, whole genome shotgun sequence</fullName>
    </submittedName>
</protein>
<dbReference type="AlphaFoldDB" id="A0A0D0DKG0"/>
<evidence type="ECO:0000313" key="1">
    <source>
        <dbReference type="EMBL" id="KIK78710.1"/>
    </source>
</evidence>
<accession>A0A0D0DKG0</accession>
<dbReference type="HOGENOM" id="CLU_2062228_0_0_1"/>
<reference evidence="1 2" key="1">
    <citation type="submission" date="2014-04" db="EMBL/GenBank/DDBJ databases">
        <authorList>
            <consortium name="DOE Joint Genome Institute"/>
            <person name="Kuo A."/>
            <person name="Kohler A."/>
            <person name="Jargeat P."/>
            <person name="Nagy L.G."/>
            <person name="Floudas D."/>
            <person name="Copeland A."/>
            <person name="Barry K.W."/>
            <person name="Cichocki N."/>
            <person name="Veneault-Fourrey C."/>
            <person name="LaButti K."/>
            <person name="Lindquist E.A."/>
            <person name="Lipzen A."/>
            <person name="Lundell T."/>
            <person name="Morin E."/>
            <person name="Murat C."/>
            <person name="Sun H."/>
            <person name="Tunlid A."/>
            <person name="Henrissat B."/>
            <person name="Grigoriev I.V."/>
            <person name="Hibbett D.S."/>
            <person name="Martin F."/>
            <person name="Nordberg H.P."/>
            <person name="Cantor M.N."/>
            <person name="Hua S.X."/>
        </authorList>
    </citation>
    <scope>NUCLEOTIDE SEQUENCE [LARGE SCALE GENOMIC DNA]</scope>
    <source>
        <strain evidence="1 2">Ve08.2h10</strain>
    </source>
</reference>
<dbReference type="Proteomes" id="UP000054538">
    <property type="component" value="Unassembled WGS sequence"/>
</dbReference>
<dbReference type="InParanoid" id="A0A0D0DKG0"/>
<evidence type="ECO:0000313" key="2">
    <source>
        <dbReference type="Proteomes" id="UP000054538"/>
    </source>
</evidence>
<name>A0A0D0DKG0_9AGAM</name>
<dbReference type="EMBL" id="KN826499">
    <property type="protein sequence ID" value="KIK78710.1"/>
    <property type="molecule type" value="Genomic_DNA"/>
</dbReference>
<reference evidence="2" key="2">
    <citation type="submission" date="2015-01" db="EMBL/GenBank/DDBJ databases">
        <title>Evolutionary Origins and Diversification of the Mycorrhizal Mutualists.</title>
        <authorList>
            <consortium name="DOE Joint Genome Institute"/>
            <consortium name="Mycorrhizal Genomics Consortium"/>
            <person name="Kohler A."/>
            <person name="Kuo A."/>
            <person name="Nagy L.G."/>
            <person name="Floudas D."/>
            <person name="Copeland A."/>
            <person name="Barry K.W."/>
            <person name="Cichocki N."/>
            <person name="Veneault-Fourrey C."/>
            <person name="LaButti K."/>
            <person name="Lindquist E.A."/>
            <person name="Lipzen A."/>
            <person name="Lundell T."/>
            <person name="Morin E."/>
            <person name="Murat C."/>
            <person name="Riley R."/>
            <person name="Ohm R."/>
            <person name="Sun H."/>
            <person name="Tunlid A."/>
            <person name="Henrissat B."/>
            <person name="Grigoriev I.V."/>
            <person name="Hibbett D.S."/>
            <person name="Martin F."/>
        </authorList>
    </citation>
    <scope>NUCLEOTIDE SEQUENCE [LARGE SCALE GENOMIC DNA]</scope>
    <source>
        <strain evidence="2">Ve08.2h10</strain>
    </source>
</reference>
<organism evidence="1 2">
    <name type="scientific">Paxillus rubicundulus Ve08.2h10</name>
    <dbReference type="NCBI Taxonomy" id="930991"/>
    <lineage>
        <taxon>Eukaryota</taxon>
        <taxon>Fungi</taxon>
        <taxon>Dikarya</taxon>
        <taxon>Basidiomycota</taxon>
        <taxon>Agaricomycotina</taxon>
        <taxon>Agaricomycetes</taxon>
        <taxon>Agaricomycetidae</taxon>
        <taxon>Boletales</taxon>
        <taxon>Paxilineae</taxon>
        <taxon>Paxillaceae</taxon>
        <taxon>Paxillus</taxon>
    </lineage>
</organism>
<sequence length="119" mass="12964">MYVAEFQCCHHVVTITHPDHIMQRNFVYNGVITMFPTLHLGLGGTDHHFNSRHTFQAKVLDASDATSSIVIPQQSPVASSSQTASGGCVLVNRNSNAQNNAKQSIYSASGVSFPFLEED</sequence>
<keyword evidence="2" id="KW-1185">Reference proteome</keyword>
<gene>
    <name evidence="1" type="ORF">PAXRUDRAFT_163242</name>
</gene>
<dbReference type="OrthoDB" id="2643173at2759"/>